<dbReference type="Proteomes" id="UP001060012">
    <property type="component" value="Chromosome"/>
</dbReference>
<keyword evidence="10" id="KW-1185">Reference proteome</keyword>
<feature type="transmembrane region" description="Helical" evidence="7">
    <location>
        <begin position="132"/>
        <end position="149"/>
    </location>
</feature>
<dbReference type="InterPro" id="IPR035906">
    <property type="entry name" value="MetI-like_sf"/>
</dbReference>
<evidence type="ECO:0000256" key="6">
    <source>
        <dbReference type="ARBA" id="ARBA00023136"/>
    </source>
</evidence>
<dbReference type="InterPro" id="IPR000515">
    <property type="entry name" value="MetI-like"/>
</dbReference>
<evidence type="ECO:0000256" key="1">
    <source>
        <dbReference type="ARBA" id="ARBA00004651"/>
    </source>
</evidence>
<evidence type="ECO:0000259" key="8">
    <source>
        <dbReference type="PROSITE" id="PS50928"/>
    </source>
</evidence>
<name>A0ABY5E4M8_9BACT</name>
<evidence type="ECO:0000256" key="3">
    <source>
        <dbReference type="ARBA" id="ARBA00022475"/>
    </source>
</evidence>
<evidence type="ECO:0000256" key="5">
    <source>
        <dbReference type="ARBA" id="ARBA00022989"/>
    </source>
</evidence>
<keyword evidence="2 7" id="KW-0813">Transport</keyword>
<feature type="transmembrane region" description="Helical" evidence="7">
    <location>
        <begin position="237"/>
        <end position="256"/>
    </location>
</feature>
<comment type="subcellular location">
    <subcellularLocation>
        <location evidence="1 7">Cell membrane</location>
        <topology evidence="1 7">Multi-pass membrane protein</topology>
    </subcellularLocation>
</comment>
<protein>
    <submittedName>
        <fullName evidence="9">ABC transporter permease</fullName>
    </submittedName>
</protein>
<feature type="transmembrane region" description="Helical" evidence="7">
    <location>
        <begin position="185"/>
        <end position="214"/>
    </location>
</feature>
<dbReference type="PROSITE" id="PS50928">
    <property type="entry name" value="ABC_TM1"/>
    <property type="match status" value="1"/>
</dbReference>
<reference evidence="9" key="1">
    <citation type="submission" date="2022-07" db="EMBL/GenBank/DDBJ databases">
        <title>Arcobacter roscoffensis sp. nov., a marine bacterium isolated from coastal seawater collected from Roscoff, France.</title>
        <authorList>
            <person name="Pascual J."/>
            <person name="Lepeaux C."/>
            <person name="Methner A."/>
            <person name="Overmann J."/>
        </authorList>
    </citation>
    <scope>NUCLEOTIDE SEQUENCE</scope>
    <source>
        <strain evidence="9">ARW1-2F2</strain>
    </source>
</reference>
<organism evidence="9 10">
    <name type="scientific">Arcobacter roscoffensis</name>
    <dbReference type="NCBI Taxonomy" id="2961520"/>
    <lineage>
        <taxon>Bacteria</taxon>
        <taxon>Pseudomonadati</taxon>
        <taxon>Campylobacterota</taxon>
        <taxon>Epsilonproteobacteria</taxon>
        <taxon>Campylobacterales</taxon>
        <taxon>Arcobacteraceae</taxon>
        <taxon>Arcobacter</taxon>
    </lineage>
</organism>
<dbReference type="Gene3D" id="1.10.3720.10">
    <property type="entry name" value="MetI-like"/>
    <property type="match status" value="1"/>
</dbReference>
<proteinExistence type="inferred from homology"/>
<evidence type="ECO:0000256" key="4">
    <source>
        <dbReference type="ARBA" id="ARBA00022692"/>
    </source>
</evidence>
<dbReference type="EMBL" id="CP100595">
    <property type="protein sequence ID" value="UTJ06130.1"/>
    <property type="molecule type" value="Genomic_DNA"/>
</dbReference>
<keyword evidence="6 7" id="KW-0472">Membrane</keyword>
<accession>A0ABY5E4M8</accession>
<feature type="transmembrane region" description="Helical" evidence="7">
    <location>
        <begin position="104"/>
        <end position="126"/>
    </location>
</feature>
<evidence type="ECO:0000313" key="9">
    <source>
        <dbReference type="EMBL" id="UTJ06130.1"/>
    </source>
</evidence>
<feature type="transmembrane region" description="Helical" evidence="7">
    <location>
        <begin position="70"/>
        <end position="92"/>
    </location>
</feature>
<keyword evidence="3" id="KW-1003">Cell membrane</keyword>
<keyword evidence="5 7" id="KW-1133">Transmembrane helix</keyword>
<comment type="similarity">
    <text evidence="7">Belongs to the binding-protein-dependent transport system permease family.</text>
</comment>
<gene>
    <name evidence="9" type="ORF">NJU99_12880</name>
</gene>
<dbReference type="PANTHER" id="PTHR43386:SF1">
    <property type="entry name" value="D,D-DIPEPTIDE TRANSPORT SYSTEM PERMEASE PROTEIN DDPC-RELATED"/>
    <property type="match status" value="1"/>
</dbReference>
<evidence type="ECO:0000256" key="2">
    <source>
        <dbReference type="ARBA" id="ARBA00022448"/>
    </source>
</evidence>
<keyword evidence="4 7" id="KW-0812">Transmembrane</keyword>
<feature type="domain" description="ABC transmembrane type-1" evidence="8">
    <location>
        <begin position="68"/>
        <end position="257"/>
    </location>
</feature>
<evidence type="ECO:0000313" key="10">
    <source>
        <dbReference type="Proteomes" id="UP001060012"/>
    </source>
</evidence>
<dbReference type="InterPro" id="IPR050366">
    <property type="entry name" value="BP-dependent_transpt_permease"/>
</dbReference>
<dbReference type="RefSeq" id="WP_254576310.1">
    <property type="nucleotide sequence ID" value="NZ_CP100595.1"/>
</dbReference>
<evidence type="ECO:0000256" key="7">
    <source>
        <dbReference type="RuleBase" id="RU363032"/>
    </source>
</evidence>
<feature type="transmembrane region" description="Helical" evidence="7">
    <location>
        <begin position="7"/>
        <end position="29"/>
    </location>
</feature>
<dbReference type="SUPFAM" id="SSF161098">
    <property type="entry name" value="MetI-like"/>
    <property type="match status" value="1"/>
</dbReference>
<dbReference type="PANTHER" id="PTHR43386">
    <property type="entry name" value="OLIGOPEPTIDE TRANSPORT SYSTEM PERMEASE PROTEIN APPC"/>
    <property type="match status" value="1"/>
</dbReference>
<sequence length="263" mass="28948">MQNSKKSLYIGSFILILLASFSIVSQMIYNYESDQQDLMNTFASPSLSHLLGTDQYGRDVLIRIAQATQLSFFLAFITTITALVPGVILGILAAYKGGIIDKLLGFLCDVLLALPGLLLVLIFLAFSPGNLLFLYLGLALTLWIEFFKVSRAKTKSLLVEPYVEATKSLGFSFSYILKKLILPKLLPLVFTISTFSMSTAIIAISSLSAISVGLRPPTAELGSMIVEVLPYYEEEPFLVLLPSLIIFLIVLSLQLMSKRSEDV</sequence>
<dbReference type="Pfam" id="PF00528">
    <property type="entry name" value="BPD_transp_1"/>
    <property type="match status" value="1"/>
</dbReference>